<feature type="region of interest" description="Disordered" evidence="1">
    <location>
        <begin position="178"/>
        <end position="211"/>
    </location>
</feature>
<accession>Q22YG4</accession>
<evidence type="ECO:0000256" key="1">
    <source>
        <dbReference type="SAM" id="MobiDB-lite"/>
    </source>
</evidence>
<feature type="compositionally biased region" description="Polar residues" evidence="1">
    <location>
        <begin position="197"/>
        <end position="210"/>
    </location>
</feature>
<dbReference type="AlphaFoldDB" id="Q22YG4"/>
<evidence type="ECO:0000313" key="3">
    <source>
        <dbReference type="Proteomes" id="UP000009168"/>
    </source>
</evidence>
<protein>
    <submittedName>
        <fullName evidence="2">Uncharacterized protein</fullName>
    </submittedName>
</protein>
<sequence>MDGDSNDIYLIMRNILFLASKDTVNVASQRNLLNKWFQDSIKSYIMEQVASPLLAGPLQCRSSREVKTYIHNRINQNRPKYMSIIEQYFYFINKFNLGDMFQEKLKKIIKNPKNISECLNYKTYNIKKVVRKQFVCYLLLRYYELFGNQEIIPSFYELWNLCFPSEIQQKKKLSKYDTMNGIKPKTNTQKQKKDSTKINQNLQNEDPCSSQERRKINQNQDFLYAQTNQTNYNFDQSFQMIVENNKINCNQIYHPHSFYSRSNNFQQENLLTQTSQGTNACFQAPIKSEGNLNQNSHQFLYPSFNDQQIIQKHEHALSQNTQNEYKNLQPHQKFDEIQQNNQINNIYLPYNVQQSFQNVQYQFNENLQTQCIKNPCQVKLEQAEKINTFVFPPFSINEPNNQKIETPDSSTLSANFHHQPKPKFEENSQSNFTAITNTFTLSQQNIKIQEPQPTQNSYLPSNNFNLPQVKVEDNQQQNQNINFFSSCNNQQNEKIEEPQISQKGFEIQFNSNQPQQQNQSINLFSSCNNQQNQKIEEHQISQKGFEIQFNSNQSQVKLEENNQLQIVKNEITQSSEFKNQSQLQVKNEETQQKNDFSNSPFSQLNSNIKIQESPKTIQQIQNHIDLPLSQGKKDKIKLNLCLKSLQNTTNQLTKKEEIKIQEEFESTLILQNQNNPLLPQLKSEENTKNMCKQSLNISLNSLQNIQNQQMNSENTNIQGTYNSLNQPNLNLNQKIKQEEHNKSNNNQDINTQNDIKNEPQIPFHSQNMNSEQVKVKIEVINDNKFKINISKNQNSLQNAKKQELIIPLKSQIKSDSDESHIKQEENKLNQSNTNFYIQHNNQQNTIKLQHSVCHNTQANYNLQQAQIKLDDQYSSPNSLPSNVLSKNRQHNFQIQQPSSEYSNQIFYKHPQPQPIAKFEENHQTYSTQNQNQMSNIQIQREQYKFFYPQTNQIPYQHQNQYCNNPQQVNKNFPQSQLNSVPYGNSISQQYTNLHMNNQN</sequence>
<feature type="compositionally biased region" description="Polar residues" evidence="1">
    <location>
        <begin position="593"/>
        <end position="603"/>
    </location>
</feature>
<reference evidence="3" key="1">
    <citation type="journal article" date="2006" name="PLoS Biol.">
        <title>Macronuclear genome sequence of the ciliate Tetrahymena thermophila, a model eukaryote.</title>
        <authorList>
            <person name="Eisen J.A."/>
            <person name="Coyne R.S."/>
            <person name="Wu M."/>
            <person name="Wu D."/>
            <person name="Thiagarajan M."/>
            <person name="Wortman J.R."/>
            <person name="Badger J.H."/>
            <person name="Ren Q."/>
            <person name="Amedeo P."/>
            <person name="Jones K.M."/>
            <person name="Tallon L.J."/>
            <person name="Delcher A.L."/>
            <person name="Salzberg S.L."/>
            <person name="Silva J.C."/>
            <person name="Haas B.J."/>
            <person name="Majoros W.H."/>
            <person name="Farzad M."/>
            <person name="Carlton J.M."/>
            <person name="Smith R.K. Jr."/>
            <person name="Garg J."/>
            <person name="Pearlman R.E."/>
            <person name="Karrer K.M."/>
            <person name="Sun L."/>
            <person name="Manning G."/>
            <person name="Elde N.C."/>
            <person name="Turkewitz A.P."/>
            <person name="Asai D.J."/>
            <person name="Wilkes D.E."/>
            <person name="Wang Y."/>
            <person name="Cai H."/>
            <person name="Collins K."/>
            <person name="Stewart B.A."/>
            <person name="Lee S.R."/>
            <person name="Wilamowska K."/>
            <person name="Weinberg Z."/>
            <person name="Ruzzo W.L."/>
            <person name="Wloga D."/>
            <person name="Gaertig J."/>
            <person name="Frankel J."/>
            <person name="Tsao C.-C."/>
            <person name="Gorovsky M.A."/>
            <person name="Keeling P.J."/>
            <person name="Waller R.F."/>
            <person name="Patron N.J."/>
            <person name="Cherry J.M."/>
            <person name="Stover N.A."/>
            <person name="Krieger C.J."/>
            <person name="del Toro C."/>
            <person name="Ryder H.F."/>
            <person name="Williamson S.C."/>
            <person name="Barbeau R.A."/>
            <person name="Hamilton E.P."/>
            <person name="Orias E."/>
        </authorList>
    </citation>
    <scope>NUCLEOTIDE SEQUENCE [LARGE SCALE GENOMIC DNA]</scope>
    <source>
        <strain evidence="3">SB210</strain>
    </source>
</reference>
<keyword evidence="3" id="KW-1185">Reference proteome</keyword>
<dbReference type="EMBL" id="GG662800">
    <property type="protein sequence ID" value="EAR90321.1"/>
    <property type="molecule type" value="Genomic_DNA"/>
</dbReference>
<dbReference type="InParanoid" id="Q22YG4"/>
<name>Q22YG4_TETTS</name>
<dbReference type="KEGG" id="tet:TTHERM_00607270"/>
<dbReference type="HOGENOM" id="CLU_300072_0_0_1"/>
<proteinExistence type="predicted"/>
<feature type="region of interest" description="Disordered" evidence="1">
    <location>
        <begin position="577"/>
        <end position="603"/>
    </location>
</feature>
<dbReference type="Proteomes" id="UP000009168">
    <property type="component" value="Unassembled WGS sequence"/>
</dbReference>
<evidence type="ECO:0000313" key="2">
    <source>
        <dbReference type="EMBL" id="EAR90321.1"/>
    </source>
</evidence>
<dbReference type="RefSeq" id="XP_001010566.1">
    <property type="nucleotide sequence ID" value="XM_001010566.1"/>
</dbReference>
<organism evidence="2 3">
    <name type="scientific">Tetrahymena thermophila (strain SB210)</name>
    <dbReference type="NCBI Taxonomy" id="312017"/>
    <lineage>
        <taxon>Eukaryota</taxon>
        <taxon>Sar</taxon>
        <taxon>Alveolata</taxon>
        <taxon>Ciliophora</taxon>
        <taxon>Intramacronucleata</taxon>
        <taxon>Oligohymenophorea</taxon>
        <taxon>Hymenostomatida</taxon>
        <taxon>Tetrahymenina</taxon>
        <taxon>Tetrahymenidae</taxon>
        <taxon>Tetrahymena</taxon>
    </lineage>
</organism>
<dbReference type="GeneID" id="7836541"/>
<gene>
    <name evidence="2" type="ORF">TTHERM_00607270</name>
</gene>